<feature type="coiled-coil region" evidence="2">
    <location>
        <begin position="98"/>
        <end position="150"/>
    </location>
</feature>
<dbReference type="Pfam" id="PF02321">
    <property type="entry name" value="OEP"/>
    <property type="match status" value="1"/>
</dbReference>
<dbReference type="PANTHER" id="PTHR30203">
    <property type="entry name" value="OUTER MEMBRANE CATION EFFLUX PROTEIN"/>
    <property type="match status" value="1"/>
</dbReference>
<evidence type="ECO:0000256" key="1">
    <source>
        <dbReference type="ARBA" id="ARBA00007613"/>
    </source>
</evidence>
<dbReference type="SUPFAM" id="SSF56954">
    <property type="entry name" value="Outer membrane efflux proteins (OEP)"/>
    <property type="match status" value="1"/>
</dbReference>
<feature type="signal peptide" evidence="3">
    <location>
        <begin position="1"/>
        <end position="20"/>
    </location>
</feature>
<dbReference type="EMBL" id="JAVRHO010000008">
    <property type="protein sequence ID" value="MDT0646505.1"/>
    <property type="molecule type" value="Genomic_DNA"/>
</dbReference>
<gene>
    <name evidence="4" type="ORF">RM545_07375</name>
</gene>
<proteinExistence type="inferred from homology"/>
<comment type="similarity">
    <text evidence="1">Belongs to the outer membrane factor (OMF) (TC 1.B.17) family.</text>
</comment>
<organism evidence="4 5">
    <name type="scientific">Autumnicola lenta</name>
    <dbReference type="NCBI Taxonomy" id="3075593"/>
    <lineage>
        <taxon>Bacteria</taxon>
        <taxon>Pseudomonadati</taxon>
        <taxon>Bacteroidota</taxon>
        <taxon>Flavobacteriia</taxon>
        <taxon>Flavobacteriales</taxon>
        <taxon>Flavobacteriaceae</taxon>
        <taxon>Autumnicola</taxon>
    </lineage>
</organism>
<dbReference type="Gene3D" id="1.20.1600.10">
    <property type="entry name" value="Outer membrane efflux proteins (OEP)"/>
    <property type="match status" value="1"/>
</dbReference>
<dbReference type="InterPro" id="IPR010131">
    <property type="entry name" value="MdtP/NodT-like"/>
</dbReference>
<dbReference type="RefSeq" id="WP_311494672.1">
    <property type="nucleotide sequence ID" value="NZ_JAVRHO010000008.1"/>
</dbReference>
<reference evidence="4 5" key="1">
    <citation type="submission" date="2023-09" db="EMBL/GenBank/DDBJ databases">
        <authorList>
            <person name="Rey-Velasco X."/>
        </authorList>
    </citation>
    <scope>NUCLEOTIDE SEQUENCE [LARGE SCALE GENOMIC DNA]</scope>
    <source>
        <strain evidence="4 5">F260</strain>
    </source>
</reference>
<dbReference type="PANTHER" id="PTHR30203:SF24">
    <property type="entry name" value="BLR4935 PROTEIN"/>
    <property type="match status" value="1"/>
</dbReference>
<dbReference type="InterPro" id="IPR003423">
    <property type="entry name" value="OMP_efflux"/>
</dbReference>
<name>A0ABU3CJH8_9FLAO</name>
<comment type="caution">
    <text evidence="4">The sequence shown here is derived from an EMBL/GenBank/DDBJ whole genome shotgun (WGS) entry which is preliminary data.</text>
</comment>
<keyword evidence="3" id="KW-0732">Signal</keyword>
<protein>
    <submittedName>
        <fullName evidence="4">TolC family protein</fullName>
    </submittedName>
</protein>
<evidence type="ECO:0000256" key="3">
    <source>
        <dbReference type="SAM" id="SignalP"/>
    </source>
</evidence>
<sequence length="394" mass="46230">MYRNIVSAVCGILISMGSFAQDTGMDGILEQISQNNRQLKAYQSYMASQDLGNKSENNLQDPQVSAFYLPFGEHETSDYYEFQVSQRFEFPTVYGARSMRIEKQKELLELEYESMRQEVLLAAKKQLLELQILRKRENLEERRVEQARQVYNQIQRLFDAEQIGILELNKAKVAWLQEQFMLDQMNIRIRNNLLELQKLNGGNSIEAEQVQFFEDPELAKMQVLWEEKLSEDAEVLQLKARENLAQQQVKLEKNKILPDLSLGYNYQGVNSSNYSGIMGGISIPLWNSRNKVKAAEANLEYTQANTGAETAELYTRFQENYQQYQLLESKYQEYQVTLKDLNSEELLFKAYELGELSFLDYYREVEFYRQAYNNMLEMEKELLQLKAELLKHQL</sequence>
<keyword evidence="2" id="KW-0175">Coiled coil</keyword>
<accession>A0ABU3CJH8</accession>
<evidence type="ECO:0000313" key="5">
    <source>
        <dbReference type="Proteomes" id="UP001245285"/>
    </source>
</evidence>
<evidence type="ECO:0000256" key="2">
    <source>
        <dbReference type="SAM" id="Coils"/>
    </source>
</evidence>
<dbReference type="Proteomes" id="UP001245285">
    <property type="component" value="Unassembled WGS sequence"/>
</dbReference>
<feature type="chain" id="PRO_5046904642" evidence="3">
    <location>
        <begin position="21"/>
        <end position="394"/>
    </location>
</feature>
<evidence type="ECO:0000313" key="4">
    <source>
        <dbReference type="EMBL" id="MDT0646505.1"/>
    </source>
</evidence>
<keyword evidence="5" id="KW-1185">Reference proteome</keyword>